<reference evidence="15 16" key="2">
    <citation type="journal article" date="2011" name="Stand. Genomic Sci.">
        <title>Complete genome sequence of Leadbetterella byssophila type strain (4M15).</title>
        <authorList>
            <person name="Abt B."/>
            <person name="Teshima H."/>
            <person name="Lucas S."/>
            <person name="Lapidus A."/>
            <person name="Del Rio T.G."/>
            <person name="Nolan M."/>
            <person name="Tice H."/>
            <person name="Cheng J.F."/>
            <person name="Pitluck S."/>
            <person name="Liolios K."/>
            <person name="Pagani I."/>
            <person name="Ivanova N."/>
            <person name="Mavromatis K."/>
            <person name="Pati A."/>
            <person name="Tapia R."/>
            <person name="Han C."/>
            <person name="Goodwin L."/>
            <person name="Chen A."/>
            <person name="Palaniappan K."/>
            <person name="Land M."/>
            <person name="Hauser L."/>
            <person name="Chang Y.J."/>
            <person name="Jeffries C.D."/>
            <person name="Rohde M."/>
            <person name="Goker M."/>
            <person name="Tindall B.J."/>
            <person name="Detter J.C."/>
            <person name="Woyke T."/>
            <person name="Bristow J."/>
            <person name="Eisen J.A."/>
            <person name="Markowitz V."/>
            <person name="Hugenholtz P."/>
            <person name="Klenk H.P."/>
            <person name="Kyrpides N.C."/>
        </authorList>
    </citation>
    <scope>NUCLEOTIDE SEQUENCE [LARGE SCALE GENOMIC DNA]</scope>
    <source>
        <strain evidence="16">DSM 17132 / JCM 16389 / KACC 11308 / NBRC 106382 / 4M15</strain>
    </source>
</reference>
<dbReference type="GO" id="GO:0008379">
    <property type="term" value="F:thioredoxin peroxidase activity"/>
    <property type="evidence" value="ECO:0007669"/>
    <property type="project" value="TreeGrafter"/>
</dbReference>
<dbReference type="GO" id="GO:0034599">
    <property type="term" value="P:cellular response to oxidative stress"/>
    <property type="evidence" value="ECO:0007669"/>
    <property type="project" value="TreeGrafter"/>
</dbReference>
<evidence type="ECO:0000256" key="11">
    <source>
        <dbReference type="ARBA" id="ARBA00042639"/>
    </source>
</evidence>
<dbReference type="InterPro" id="IPR024706">
    <property type="entry name" value="Peroxiredoxin_AhpC-typ"/>
</dbReference>
<evidence type="ECO:0000256" key="4">
    <source>
        <dbReference type="ARBA" id="ARBA00022559"/>
    </source>
</evidence>
<evidence type="ECO:0000256" key="12">
    <source>
        <dbReference type="ARBA" id="ARBA00049091"/>
    </source>
</evidence>
<dbReference type="FunFam" id="3.40.30.10:FF:000007">
    <property type="entry name" value="Thioredoxin-dependent thiol peroxidase"/>
    <property type="match status" value="1"/>
</dbReference>
<evidence type="ECO:0000256" key="3">
    <source>
        <dbReference type="ARBA" id="ARBA00013017"/>
    </source>
</evidence>
<dbReference type="InterPro" id="IPR036249">
    <property type="entry name" value="Thioredoxin-like_sf"/>
</dbReference>
<dbReference type="EC" id="1.11.1.24" evidence="3"/>
<dbReference type="Pfam" id="PF00578">
    <property type="entry name" value="AhpC-TSA"/>
    <property type="match status" value="1"/>
</dbReference>
<name>E4RU80_LEAB4</name>
<evidence type="ECO:0000256" key="1">
    <source>
        <dbReference type="ARBA" id="ARBA00003330"/>
    </source>
</evidence>
<dbReference type="GO" id="GO:0005737">
    <property type="term" value="C:cytoplasm"/>
    <property type="evidence" value="ECO:0007669"/>
    <property type="project" value="TreeGrafter"/>
</dbReference>
<dbReference type="PIRSF" id="PIRSF000239">
    <property type="entry name" value="AHPC"/>
    <property type="match status" value="1"/>
</dbReference>
<evidence type="ECO:0000256" key="7">
    <source>
        <dbReference type="ARBA" id="ARBA00023157"/>
    </source>
</evidence>
<dbReference type="InterPro" id="IPR013766">
    <property type="entry name" value="Thioredoxin_domain"/>
</dbReference>
<dbReference type="GO" id="GO:0045454">
    <property type="term" value="P:cell redox homeostasis"/>
    <property type="evidence" value="ECO:0007669"/>
    <property type="project" value="TreeGrafter"/>
</dbReference>
<evidence type="ECO:0000259" key="14">
    <source>
        <dbReference type="PROSITE" id="PS51352"/>
    </source>
</evidence>
<evidence type="ECO:0000256" key="5">
    <source>
        <dbReference type="ARBA" id="ARBA00022862"/>
    </source>
</evidence>
<evidence type="ECO:0000256" key="10">
    <source>
        <dbReference type="ARBA" id="ARBA00038489"/>
    </source>
</evidence>
<keyword evidence="5" id="KW-0049">Antioxidant</keyword>
<dbReference type="KEGG" id="lby:Lbys_1194"/>
<evidence type="ECO:0000313" key="16">
    <source>
        <dbReference type="Proteomes" id="UP000007435"/>
    </source>
</evidence>
<proteinExistence type="inferred from homology"/>
<comment type="catalytic activity">
    <reaction evidence="12">
        <text>a hydroperoxide + [thioredoxin]-dithiol = an alcohol + [thioredoxin]-disulfide + H2O</text>
        <dbReference type="Rhea" id="RHEA:62620"/>
        <dbReference type="Rhea" id="RHEA-COMP:10698"/>
        <dbReference type="Rhea" id="RHEA-COMP:10700"/>
        <dbReference type="ChEBI" id="CHEBI:15377"/>
        <dbReference type="ChEBI" id="CHEBI:29950"/>
        <dbReference type="ChEBI" id="CHEBI:30879"/>
        <dbReference type="ChEBI" id="CHEBI:35924"/>
        <dbReference type="ChEBI" id="CHEBI:50058"/>
        <dbReference type="EC" id="1.11.1.24"/>
    </reaction>
</comment>
<dbReference type="CDD" id="cd03017">
    <property type="entry name" value="PRX_BCP"/>
    <property type="match status" value="1"/>
</dbReference>
<dbReference type="RefSeq" id="WP_013407964.1">
    <property type="nucleotide sequence ID" value="NC_014655.1"/>
</dbReference>
<dbReference type="AlphaFoldDB" id="E4RU80"/>
<evidence type="ECO:0000256" key="9">
    <source>
        <dbReference type="ARBA" id="ARBA00032824"/>
    </source>
</evidence>
<evidence type="ECO:0000256" key="13">
    <source>
        <dbReference type="PIRSR" id="PIRSR000239-1"/>
    </source>
</evidence>
<dbReference type="PANTHER" id="PTHR42801">
    <property type="entry name" value="THIOREDOXIN-DEPENDENT PEROXIDE REDUCTASE"/>
    <property type="match status" value="1"/>
</dbReference>
<dbReference type="HOGENOM" id="CLU_042529_14_2_10"/>
<comment type="subunit">
    <text evidence="2">Monomer.</text>
</comment>
<keyword evidence="4 15" id="KW-0575">Peroxidase</keyword>
<dbReference type="eggNOG" id="COG1225">
    <property type="taxonomic scope" value="Bacteria"/>
</dbReference>
<protein>
    <recommendedName>
        <fullName evidence="3">thioredoxin-dependent peroxiredoxin</fullName>
        <ecNumber evidence="3">1.11.1.24</ecNumber>
    </recommendedName>
    <alternativeName>
        <fullName evidence="9">Thioredoxin peroxidase</fullName>
    </alternativeName>
    <alternativeName>
        <fullName evidence="11">Thioredoxin-dependent peroxiredoxin Bcp</fullName>
    </alternativeName>
</protein>
<evidence type="ECO:0000313" key="15">
    <source>
        <dbReference type="EMBL" id="ADQ16914.1"/>
    </source>
</evidence>
<keyword evidence="6 15" id="KW-0560">Oxidoreductase</keyword>
<evidence type="ECO:0000256" key="6">
    <source>
        <dbReference type="ARBA" id="ARBA00023002"/>
    </source>
</evidence>
<reference key="1">
    <citation type="submission" date="2010-11" db="EMBL/GenBank/DDBJ databases">
        <title>The complete genome of Leadbetterella byssophila DSM 17132.</title>
        <authorList>
            <consortium name="US DOE Joint Genome Institute (JGI-PGF)"/>
            <person name="Lucas S."/>
            <person name="Copeland A."/>
            <person name="Lapidus A."/>
            <person name="Glavina del Rio T."/>
            <person name="Dalin E."/>
            <person name="Tice H."/>
            <person name="Bruce D."/>
            <person name="Goodwin L."/>
            <person name="Pitluck S."/>
            <person name="Kyrpides N."/>
            <person name="Mavromatis K."/>
            <person name="Ivanova N."/>
            <person name="Teshima H."/>
            <person name="Brettin T."/>
            <person name="Detter J.C."/>
            <person name="Han C."/>
            <person name="Tapia R."/>
            <person name="Land M."/>
            <person name="Hauser L."/>
            <person name="Markowitz V."/>
            <person name="Cheng J.-F."/>
            <person name="Hugenholtz P."/>
            <person name="Woyke T."/>
            <person name="Wu D."/>
            <person name="Tindall B."/>
            <person name="Pomrenke H.G."/>
            <person name="Brambilla E."/>
            <person name="Klenk H.-P."/>
            <person name="Eisen J.A."/>
        </authorList>
    </citation>
    <scope>NUCLEOTIDE SEQUENCE [LARGE SCALE GENOMIC DNA]</scope>
    <source>
        <strain>DSM 17132</strain>
    </source>
</reference>
<dbReference type="SUPFAM" id="SSF52833">
    <property type="entry name" value="Thioredoxin-like"/>
    <property type="match status" value="1"/>
</dbReference>
<dbReference type="STRING" id="649349.Lbys_1194"/>
<dbReference type="InterPro" id="IPR000866">
    <property type="entry name" value="AhpC/TSA"/>
</dbReference>
<keyword evidence="16" id="KW-1185">Reference proteome</keyword>
<dbReference type="Proteomes" id="UP000007435">
    <property type="component" value="Chromosome"/>
</dbReference>
<keyword evidence="8" id="KW-0676">Redox-active center</keyword>
<dbReference type="NCBIfam" id="NF006960">
    <property type="entry name" value="PRK09437.1"/>
    <property type="match status" value="1"/>
</dbReference>
<dbReference type="OrthoDB" id="9812811at2"/>
<dbReference type="PROSITE" id="PS51352">
    <property type="entry name" value="THIOREDOXIN_2"/>
    <property type="match status" value="1"/>
</dbReference>
<keyword evidence="7" id="KW-1015">Disulfide bond</keyword>
<dbReference type="InterPro" id="IPR050924">
    <property type="entry name" value="Peroxiredoxin_BCP/PrxQ"/>
</dbReference>
<evidence type="ECO:0000256" key="2">
    <source>
        <dbReference type="ARBA" id="ARBA00011245"/>
    </source>
</evidence>
<dbReference type="EMBL" id="CP002305">
    <property type="protein sequence ID" value="ADQ16914.1"/>
    <property type="molecule type" value="Genomic_DNA"/>
</dbReference>
<gene>
    <name evidence="15" type="ordered locus">Lbys_1194</name>
</gene>
<accession>E4RU80</accession>
<comment type="function">
    <text evidence="1">Thiol-specific peroxidase that catalyzes the reduction of hydrogen peroxide and organic hydroperoxides to water and alcohols, respectively. Plays a role in cell protection against oxidative stress by detoxifying peroxides and as sensor of hydrogen peroxide-mediated signaling events.</text>
</comment>
<evidence type="ECO:0000256" key="8">
    <source>
        <dbReference type="ARBA" id="ARBA00023284"/>
    </source>
</evidence>
<feature type="active site" description="Cysteine sulfenic acid (-SOH) intermediate; for peroxidase activity" evidence="13">
    <location>
        <position position="44"/>
    </location>
</feature>
<dbReference type="Gene3D" id="3.40.30.10">
    <property type="entry name" value="Glutaredoxin"/>
    <property type="match status" value="1"/>
</dbReference>
<comment type="similarity">
    <text evidence="10">Belongs to the peroxiredoxin family. BCP/PrxQ subfamily.</text>
</comment>
<feature type="domain" description="Thioredoxin" evidence="14">
    <location>
        <begin position="2"/>
        <end position="149"/>
    </location>
</feature>
<sequence length="149" mass="16865">MIQKGDKAPAFEAKNQDGKTVKLEDFKGKKLVVYFYPKDNTPTCTTEACNLRDNYHRFLKEGYEVVGVSPDSEKSHQKFKAKFELPFDLLSDKDLTLANAFGVWGEKFTFGKKYMGIKRTTFVIDAEGSVVDVITEVQSKIHADQILNS</sequence>
<organism evidence="15 16">
    <name type="scientific">Leadbetterella byssophila (strain DSM 17132 / JCM 16389 / KACC 11308 / NBRC 106382 / 4M15)</name>
    <dbReference type="NCBI Taxonomy" id="649349"/>
    <lineage>
        <taxon>Bacteria</taxon>
        <taxon>Pseudomonadati</taxon>
        <taxon>Bacteroidota</taxon>
        <taxon>Cytophagia</taxon>
        <taxon>Cytophagales</taxon>
        <taxon>Leadbetterellaceae</taxon>
        <taxon>Leadbetterella</taxon>
    </lineage>
</organism>
<dbReference type="PANTHER" id="PTHR42801:SF4">
    <property type="entry name" value="AHPC_TSA FAMILY PROTEIN"/>
    <property type="match status" value="1"/>
</dbReference>